<gene>
    <name evidence="2" type="ORF">FRACYDRAFT_218117</name>
</gene>
<dbReference type="KEGG" id="fcy:FRACYDRAFT_218117"/>
<protein>
    <submittedName>
        <fullName evidence="2">Uncharacterized protein</fullName>
    </submittedName>
</protein>
<accession>A0A1E7FA49</accession>
<dbReference type="InParanoid" id="A0A1E7FA49"/>
<proteinExistence type="predicted"/>
<keyword evidence="3" id="KW-1185">Reference proteome</keyword>
<dbReference type="AlphaFoldDB" id="A0A1E7FA49"/>
<reference evidence="2 3" key="1">
    <citation type="submission" date="2016-09" db="EMBL/GenBank/DDBJ databases">
        <title>Extensive genetic diversity and differential bi-allelic expression allows diatom success in the polar Southern Ocean.</title>
        <authorList>
            <consortium name="DOE Joint Genome Institute"/>
            <person name="Mock T."/>
            <person name="Otillar R.P."/>
            <person name="Strauss J."/>
            <person name="Dupont C."/>
            <person name="Frickenhaus S."/>
            <person name="Maumus F."/>
            <person name="Mcmullan M."/>
            <person name="Sanges R."/>
            <person name="Schmutz J."/>
            <person name="Toseland A."/>
            <person name="Valas R."/>
            <person name="Veluchamy A."/>
            <person name="Ward B.J."/>
            <person name="Allen A."/>
            <person name="Barry K."/>
            <person name="Falciatore A."/>
            <person name="Ferrante M."/>
            <person name="Fortunato A.E."/>
            <person name="Gloeckner G."/>
            <person name="Gruber A."/>
            <person name="Hipkin R."/>
            <person name="Janech M."/>
            <person name="Kroth P."/>
            <person name="Leese F."/>
            <person name="Lindquist E."/>
            <person name="Lyon B.R."/>
            <person name="Martin J."/>
            <person name="Mayer C."/>
            <person name="Parker M."/>
            <person name="Quesneville H."/>
            <person name="Raymond J."/>
            <person name="Uhlig C."/>
            <person name="Valentin K.U."/>
            <person name="Worden A.Z."/>
            <person name="Armbrust E.V."/>
            <person name="Bowler C."/>
            <person name="Green B."/>
            <person name="Moulton V."/>
            <person name="Van Oosterhout C."/>
            <person name="Grigoriev I."/>
        </authorList>
    </citation>
    <scope>NUCLEOTIDE SEQUENCE [LARGE SCALE GENOMIC DNA]</scope>
    <source>
        <strain evidence="2 3">CCMP1102</strain>
    </source>
</reference>
<feature type="compositionally biased region" description="Pro residues" evidence="1">
    <location>
        <begin position="83"/>
        <end position="95"/>
    </location>
</feature>
<evidence type="ECO:0000256" key="1">
    <source>
        <dbReference type="SAM" id="MobiDB-lite"/>
    </source>
</evidence>
<sequence>MMDSVGSSSKSRHYGMSDTDSLAYSVATRSSVPHPPSEERSFTASPGSSRKAPPPTAYRLSRASLKEPPPSHYTEQSQENLKKPPPSSSSPPRSPRSPRSTSREEDYQHISVNNGYSNEESSTAKSINDIIEEVDSDADSYFFGDENRSQQSNSHRHFM</sequence>
<organism evidence="2 3">
    <name type="scientific">Fragilariopsis cylindrus CCMP1102</name>
    <dbReference type="NCBI Taxonomy" id="635003"/>
    <lineage>
        <taxon>Eukaryota</taxon>
        <taxon>Sar</taxon>
        <taxon>Stramenopiles</taxon>
        <taxon>Ochrophyta</taxon>
        <taxon>Bacillariophyta</taxon>
        <taxon>Bacillariophyceae</taxon>
        <taxon>Bacillariophycidae</taxon>
        <taxon>Bacillariales</taxon>
        <taxon>Bacillariaceae</taxon>
        <taxon>Fragilariopsis</taxon>
    </lineage>
</organism>
<name>A0A1E7FA49_9STRA</name>
<feature type="region of interest" description="Disordered" evidence="1">
    <location>
        <begin position="1"/>
        <end position="131"/>
    </location>
</feature>
<dbReference type="Proteomes" id="UP000095751">
    <property type="component" value="Unassembled WGS sequence"/>
</dbReference>
<dbReference type="EMBL" id="KV784359">
    <property type="protein sequence ID" value="OEU15027.1"/>
    <property type="molecule type" value="Genomic_DNA"/>
</dbReference>
<evidence type="ECO:0000313" key="2">
    <source>
        <dbReference type="EMBL" id="OEU15027.1"/>
    </source>
</evidence>
<feature type="compositionally biased region" description="Polar residues" evidence="1">
    <location>
        <begin position="110"/>
        <end position="126"/>
    </location>
</feature>
<evidence type="ECO:0000313" key="3">
    <source>
        <dbReference type="Proteomes" id="UP000095751"/>
    </source>
</evidence>
<feature type="compositionally biased region" description="Polar residues" evidence="1">
    <location>
        <begin position="18"/>
        <end position="31"/>
    </location>
</feature>